<dbReference type="RefSeq" id="WP_166519640.1">
    <property type="nucleotide sequence ID" value="NZ_JAAABJ010000519.1"/>
</dbReference>
<organism evidence="1 2">
    <name type="scientific">Elizabethkingia argenteiflava</name>
    <dbReference type="NCBI Taxonomy" id="2681556"/>
    <lineage>
        <taxon>Bacteria</taxon>
        <taxon>Pseudomonadati</taxon>
        <taxon>Bacteroidota</taxon>
        <taxon>Flavobacteriia</taxon>
        <taxon>Flavobacteriales</taxon>
        <taxon>Weeksellaceae</taxon>
        <taxon>Elizabethkingia</taxon>
    </lineage>
</organism>
<proteinExistence type="predicted"/>
<dbReference type="SUPFAM" id="SSF53756">
    <property type="entry name" value="UDP-Glycosyltransferase/glycogen phosphorylase"/>
    <property type="match status" value="1"/>
</dbReference>
<dbReference type="AlphaFoldDB" id="A0A845PT04"/>
<comment type="caution">
    <text evidence="1">The sequence shown here is derived from an EMBL/GenBank/DDBJ whole genome shotgun (WGS) entry which is preliminary data.</text>
</comment>
<protein>
    <submittedName>
        <fullName evidence="1">Uncharacterized protein</fullName>
    </submittedName>
</protein>
<accession>A0A845PT04</accession>
<reference evidence="1 2" key="1">
    <citation type="submission" date="2019-11" db="EMBL/GenBank/DDBJ databases">
        <title>Characterization of Elizabethkingia argenteiflava sp. nov., isolated from inner surface of Soybean Pods.</title>
        <authorList>
            <person name="Mo S."/>
        </authorList>
    </citation>
    <scope>NUCLEOTIDE SEQUENCE [LARGE SCALE GENOMIC DNA]</scope>
    <source>
        <strain evidence="1 2">YB22</strain>
    </source>
</reference>
<dbReference type="EMBL" id="JAAABJ010000519">
    <property type="protein sequence ID" value="NAW51362.1"/>
    <property type="molecule type" value="Genomic_DNA"/>
</dbReference>
<evidence type="ECO:0000313" key="1">
    <source>
        <dbReference type="EMBL" id="NAW51362.1"/>
    </source>
</evidence>
<evidence type="ECO:0000313" key="2">
    <source>
        <dbReference type="Proteomes" id="UP000553459"/>
    </source>
</evidence>
<sequence>MQERKLIIGKLPLPVGGVTIHVKRLLEHLDLKQEDYQFLPLNLKNLLLLPFILLKYKGLHLHTSSLQVQEYISLLCKVYHKKCIVTFHGDLNRYHARDLIKVKRIIKRISVPIVLNEGSYILAKTINHNTQQISSFIPPAKSETLDISILQHINQLRGKYPSLYATNAYGLTYDKEGQEIYGILDLIQYFNGLNDAALIISDPSGAYSHYLNEQKIRVTQNIYIINKPHSFFEILKHVDANIRNTSTDGDSISVRESLYLSKITFATDVVSRPSGTLIYRRGCYHFNLNNLEVNINAESATIDQLIKIYSTL</sequence>
<gene>
    <name evidence="1" type="ORF">GNY06_08195</name>
</gene>
<keyword evidence="2" id="KW-1185">Reference proteome</keyword>
<dbReference type="Proteomes" id="UP000553459">
    <property type="component" value="Unassembled WGS sequence"/>
</dbReference>
<name>A0A845PT04_9FLAO</name>